<comment type="subcellular location">
    <subcellularLocation>
        <location evidence="2">Cytoplasm</location>
    </subcellularLocation>
    <subcellularLocation>
        <location evidence="1">Nucleus</location>
    </subcellularLocation>
</comment>
<evidence type="ECO:0000256" key="1">
    <source>
        <dbReference type="ARBA" id="ARBA00004123"/>
    </source>
</evidence>
<accession>A0A433D285</accession>
<reference evidence="6 7" key="1">
    <citation type="journal article" date="2018" name="New Phytol.">
        <title>Phylogenomics of Endogonaceae and evolution of mycorrhizas within Mucoromycota.</title>
        <authorList>
            <person name="Chang Y."/>
            <person name="Desiro A."/>
            <person name="Na H."/>
            <person name="Sandor L."/>
            <person name="Lipzen A."/>
            <person name="Clum A."/>
            <person name="Barry K."/>
            <person name="Grigoriev I.V."/>
            <person name="Martin F.M."/>
            <person name="Stajich J.E."/>
            <person name="Smith M.E."/>
            <person name="Bonito G."/>
            <person name="Spatafora J.W."/>
        </authorList>
    </citation>
    <scope>NUCLEOTIDE SEQUENCE [LARGE SCALE GENOMIC DNA]</scope>
    <source>
        <strain evidence="6 7">GMNB39</strain>
    </source>
</reference>
<protein>
    <submittedName>
        <fullName evidence="6">Transcription factor PAP1-domain-containing protein</fullName>
    </submittedName>
</protein>
<sequence length="459" mass="50258">MIHAAVANSTPLACYQYIQNNDYSDSILHSEEDTKSQDGQEQKQGPKKPGRKPLTTTPTSLSNSDPKQKRKAQNRAAQRAFRERKERYVKELEERIKELESSHNASSSVLQAENQQLKSLVQKLEAENYVLKGANFTFDFPIQKAHLKLGNLAVVSDSAKISQEDETTVPARDPWTPPSSNESDSQDSEPASPVSSGAYGSPDPIHAYTDDSSPQSDMQKSSPAMPSVFAFDDEVSGSSHPTPPSSGCEKTMKDSASFCDKLEEEVCGPSVSAVDQLLSEPIFDNTGALNASISNANLIPIIGNGTGTTSFHERSALFTEFRDPSLYHNTFAESVPIPPLFQDDLDDYGTYPPILTPRDEVKTEPLGGSTVSGEFAPTPANAQRFQHIPHQDTLDPEKKLISCTKVWETISEHPRFEEFDVDELCSALKAKAKCSGHGPVVAEDTLKEVLARLDRGNTQ</sequence>
<dbReference type="InterPro" id="IPR050936">
    <property type="entry name" value="AP-1-like"/>
</dbReference>
<dbReference type="PANTHER" id="PTHR40621:SF6">
    <property type="entry name" value="AP-1-LIKE TRANSCRIPTION FACTOR YAP1-RELATED"/>
    <property type="match status" value="1"/>
</dbReference>
<dbReference type="SUPFAM" id="SSF57959">
    <property type="entry name" value="Leucine zipper domain"/>
    <property type="match status" value="1"/>
</dbReference>
<dbReference type="GO" id="GO:0001228">
    <property type="term" value="F:DNA-binding transcription activator activity, RNA polymerase II-specific"/>
    <property type="evidence" value="ECO:0007669"/>
    <property type="project" value="TreeGrafter"/>
</dbReference>
<feature type="compositionally biased region" description="Basic and acidic residues" evidence="4">
    <location>
        <begin position="28"/>
        <end position="41"/>
    </location>
</feature>
<feature type="region of interest" description="Disordered" evidence="4">
    <location>
        <begin position="161"/>
        <end position="252"/>
    </location>
</feature>
<proteinExistence type="predicted"/>
<dbReference type="CDD" id="cd14688">
    <property type="entry name" value="bZIP_YAP"/>
    <property type="match status" value="1"/>
</dbReference>
<dbReference type="PROSITE" id="PS50217">
    <property type="entry name" value="BZIP"/>
    <property type="match status" value="1"/>
</dbReference>
<dbReference type="Pfam" id="PF00170">
    <property type="entry name" value="bZIP_1"/>
    <property type="match status" value="1"/>
</dbReference>
<dbReference type="Pfam" id="PF08601">
    <property type="entry name" value="PAP1"/>
    <property type="match status" value="1"/>
</dbReference>
<dbReference type="GO" id="GO:0000976">
    <property type="term" value="F:transcription cis-regulatory region binding"/>
    <property type="evidence" value="ECO:0007669"/>
    <property type="project" value="InterPro"/>
</dbReference>
<feature type="region of interest" description="Disordered" evidence="4">
    <location>
        <begin position="26"/>
        <end position="85"/>
    </location>
</feature>
<evidence type="ECO:0000256" key="3">
    <source>
        <dbReference type="ARBA" id="ARBA00023242"/>
    </source>
</evidence>
<name>A0A433D285_9FUNG</name>
<dbReference type="Gene3D" id="1.10.238.100">
    <property type="entry name" value="YAP1 redox domain. Chain B"/>
    <property type="match status" value="1"/>
</dbReference>
<evidence type="ECO:0000256" key="4">
    <source>
        <dbReference type="SAM" id="MobiDB-lite"/>
    </source>
</evidence>
<evidence type="ECO:0000259" key="5">
    <source>
        <dbReference type="PROSITE" id="PS50217"/>
    </source>
</evidence>
<dbReference type="InterPro" id="IPR023167">
    <property type="entry name" value="Yap1_redox_dom_sf"/>
</dbReference>
<dbReference type="InterPro" id="IPR013910">
    <property type="entry name" value="TF_PAP1"/>
</dbReference>
<dbReference type="GO" id="GO:0090575">
    <property type="term" value="C:RNA polymerase II transcription regulator complex"/>
    <property type="evidence" value="ECO:0007669"/>
    <property type="project" value="TreeGrafter"/>
</dbReference>
<dbReference type="InterPro" id="IPR004827">
    <property type="entry name" value="bZIP"/>
</dbReference>
<dbReference type="EMBL" id="RBNI01008041">
    <property type="protein sequence ID" value="RUP44957.1"/>
    <property type="molecule type" value="Genomic_DNA"/>
</dbReference>
<comment type="caution">
    <text evidence="6">The sequence shown here is derived from an EMBL/GenBank/DDBJ whole genome shotgun (WGS) entry which is preliminary data.</text>
</comment>
<dbReference type="PANTHER" id="PTHR40621">
    <property type="entry name" value="TRANSCRIPTION FACTOR KAPC-RELATED"/>
    <property type="match status" value="1"/>
</dbReference>
<dbReference type="GO" id="GO:0005737">
    <property type="term" value="C:cytoplasm"/>
    <property type="evidence" value="ECO:0007669"/>
    <property type="project" value="UniProtKB-SubCell"/>
</dbReference>
<dbReference type="SMART" id="SM00338">
    <property type="entry name" value="BRLZ"/>
    <property type="match status" value="1"/>
</dbReference>
<evidence type="ECO:0000313" key="6">
    <source>
        <dbReference type="EMBL" id="RUP44957.1"/>
    </source>
</evidence>
<dbReference type="Proteomes" id="UP000268093">
    <property type="component" value="Unassembled WGS sequence"/>
</dbReference>
<gene>
    <name evidence="6" type="ORF">BC936DRAFT_148811</name>
</gene>
<dbReference type="OrthoDB" id="2593073at2759"/>
<feature type="domain" description="BZIP" evidence="5">
    <location>
        <begin position="64"/>
        <end position="127"/>
    </location>
</feature>
<dbReference type="InterPro" id="IPR046347">
    <property type="entry name" value="bZIP_sf"/>
</dbReference>
<keyword evidence="3" id="KW-0539">Nucleus</keyword>
<dbReference type="PROSITE" id="PS00036">
    <property type="entry name" value="BZIP_BASIC"/>
    <property type="match status" value="1"/>
</dbReference>
<dbReference type="GO" id="GO:0033554">
    <property type="term" value="P:cellular response to stress"/>
    <property type="evidence" value="ECO:0007669"/>
    <property type="project" value="UniProtKB-ARBA"/>
</dbReference>
<dbReference type="SUPFAM" id="SSF111430">
    <property type="entry name" value="YAP1 redox domain"/>
    <property type="match status" value="1"/>
</dbReference>
<keyword evidence="7" id="KW-1185">Reference proteome</keyword>
<dbReference type="Gene3D" id="1.20.5.170">
    <property type="match status" value="1"/>
</dbReference>
<dbReference type="AlphaFoldDB" id="A0A433D285"/>
<feature type="compositionally biased region" description="Low complexity" evidence="4">
    <location>
        <begin position="52"/>
        <end position="62"/>
    </location>
</feature>
<evidence type="ECO:0000313" key="7">
    <source>
        <dbReference type="Proteomes" id="UP000268093"/>
    </source>
</evidence>
<organism evidence="6 7">
    <name type="scientific">Jimgerdemannia flammicorona</name>
    <dbReference type="NCBI Taxonomy" id="994334"/>
    <lineage>
        <taxon>Eukaryota</taxon>
        <taxon>Fungi</taxon>
        <taxon>Fungi incertae sedis</taxon>
        <taxon>Mucoromycota</taxon>
        <taxon>Mucoromycotina</taxon>
        <taxon>Endogonomycetes</taxon>
        <taxon>Endogonales</taxon>
        <taxon>Endogonaceae</taxon>
        <taxon>Jimgerdemannia</taxon>
    </lineage>
</organism>
<feature type="compositionally biased region" description="Polar residues" evidence="4">
    <location>
        <begin position="210"/>
        <end position="224"/>
    </location>
</feature>
<evidence type="ECO:0000256" key="2">
    <source>
        <dbReference type="ARBA" id="ARBA00004496"/>
    </source>
</evidence>